<evidence type="ECO:0000256" key="11">
    <source>
        <dbReference type="SAM" id="Phobius"/>
    </source>
</evidence>
<dbReference type="Pfam" id="PF02518">
    <property type="entry name" value="HATPase_c"/>
    <property type="match status" value="1"/>
</dbReference>
<dbReference type="EC" id="2.7.13.3" evidence="3"/>
<dbReference type="GO" id="GO:0000155">
    <property type="term" value="F:phosphorelay sensor kinase activity"/>
    <property type="evidence" value="ECO:0007669"/>
    <property type="project" value="InterPro"/>
</dbReference>
<evidence type="ECO:0000256" key="10">
    <source>
        <dbReference type="ARBA" id="ARBA00023136"/>
    </source>
</evidence>
<keyword evidence="4" id="KW-0597">Phosphoprotein</keyword>
<evidence type="ECO:0000256" key="5">
    <source>
        <dbReference type="ARBA" id="ARBA00022679"/>
    </source>
</evidence>
<gene>
    <name evidence="15" type="ORF">BLA17378_04380</name>
    <name evidence="14" type="ORF">BLA3211_02615</name>
</gene>
<organism evidence="14 17">
    <name type="scientific">Burkholderia aenigmatica</name>
    <dbReference type="NCBI Taxonomy" id="2015348"/>
    <lineage>
        <taxon>Bacteria</taxon>
        <taxon>Pseudomonadati</taxon>
        <taxon>Pseudomonadota</taxon>
        <taxon>Betaproteobacteria</taxon>
        <taxon>Burkholderiales</taxon>
        <taxon>Burkholderiaceae</taxon>
        <taxon>Burkholderia</taxon>
        <taxon>Burkholderia cepacia complex</taxon>
    </lineage>
</organism>
<dbReference type="SMART" id="SM00388">
    <property type="entry name" value="HisKA"/>
    <property type="match status" value="1"/>
</dbReference>
<dbReference type="CDD" id="cd06225">
    <property type="entry name" value="HAMP"/>
    <property type="match status" value="1"/>
</dbReference>
<dbReference type="InterPro" id="IPR003594">
    <property type="entry name" value="HATPase_dom"/>
</dbReference>
<feature type="transmembrane region" description="Helical" evidence="11">
    <location>
        <begin position="153"/>
        <end position="180"/>
    </location>
</feature>
<dbReference type="EMBL" id="CABWIL020000008">
    <property type="protein sequence ID" value="CAB3964036.1"/>
    <property type="molecule type" value="Genomic_DNA"/>
</dbReference>
<keyword evidence="10 11" id="KW-0472">Membrane</keyword>
<dbReference type="PROSITE" id="PS50109">
    <property type="entry name" value="HIS_KIN"/>
    <property type="match status" value="1"/>
</dbReference>
<feature type="domain" description="HAMP" evidence="13">
    <location>
        <begin position="180"/>
        <end position="230"/>
    </location>
</feature>
<dbReference type="AlphaFoldDB" id="A0A6J5IUJ8"/>
<dbReference type="PRINTS" id="PR00344">
    <property type="entry name" value="BCTRLSENSOR"/>
</dbReference>
<evidence type="ECO:0000259" key="12">
    <source>
        <dbReference type="PROSITE" id="PS50109"/>
    </source>
</evidence>
<dbReference type="EMBL" id="CABVQG010000016">
    <property type="protein sequence ID" value="VWC88166.1"/>
    <property type="molecule type" value="Genomic_DNA"/>
</dbReference>
<keyword evidence="16" id="KW-1185">Reference proteome</keyword>
<dbReference type="Pfam" id="PF00672">
    <property type="entry name" value="HAMP"/>
    <property type="match status" value="1"/>
</dbReference>
<keyword evidence="7 14" id="KW-0418">Kinase</keyword>
<dbReference type="Proteomes" id="UP000494120">
    <property type="component" value="Unassembled WGS sequence"/>
</dbReference>
<evidence type="ECO:0000256" key="1">
    <source>
        <dbReference type="ARBA" id="ARBA00000085"/>
    </source>
</evidence>
<dbReference type="InterPro" id="IPR003661">
    <property type="entry name" value="HisK_dim/P_dom"/>
</dbReference>
<evidence type="ECO:0000313" key="14">
    <source>
        <dbReference type="EMBL" id="CAB3964036.1"/>
    </source>
</evidence>
<keyword evidence="9" id="KW-0902">Two-component regulatory system</keyword>
<dbReference type="PROSITE" id="PS50885">
    <property type="entry name" value="HAMP"/>
    <property type="match status" value="1"/>
</dbReference>
<dbReference type="RefSeq" id="WP_174958454.1">
    <property type="nucleotide sequence ID" value="NZ_CABVQG010000016.1"/>
</dbReference>
<dbReference type="InterPro" id="IPR050428">
    <property type="entry name" value="TCS_sensor_his_kinase"/>
</dbReference>
<evidence type="ECO:0000256" key="2">
    <source>
        <dbReference type="ARBA" id="ARBA00004370"/>
    </source>
</evidence>
<dbReference type="InterPro" id="IPR003660">
    <property type="entry name" value="HAMP_dom"/>
</dbReference>
<keyword evidence="5" id="KW-0808">Transferase</keyword>
<protein>
    <recommendedName>
        <fullName evidence="3">histidine kinase</fullName>
        <ecNumber evidence="3">2.7.13.3</ecNumber>
    </recommendedName>
</protein>
<dbReference type="PANTHER" id="PTHR45436:SF8">
    <property type="entry name" value="HISTIDINE KINASE"/>
    <property type="match status" value="1"/>
</dbReference>
<comment type="subcellular location">
    <subcellularLocation>
        <location evidence="2">Membrane</location>
    </subcellularLocation>
</comment>
<evidence type="ECO:0000256" key="4">
    <source>
        <dbReference type="ARBA" id="ARBA00022553"/>
    </source>
</evidence>
<comment type="catalytic activity">
    <reaction evidence="1">
        <text>ATP + protein L-histidine = ADP + protein N-phospho-L-histidine.</text>
        <dbReference type="EC" id="2.7.13.3"/>
    </reaction>
</comment>
<feature type="domain" description="Histidine kinase" evidence="12">
    <location>
        <begin position="238"/>
        <end position="453"/>
    </location>
</feature>
<reference evidence="14 17" key="1">
    <citation type="submission" date="2020-04" db="EMBL/GenBank/DDBJ databases">
        <authorList>
            <person name="Depoorter E."/>
        </authorList>
    </citation>
    <scope>NUCLEOTIDE SEQUENCE [LARGE SCALE GENOMIC DNA]</scope>
    <source>
        <strain evidence="14 17">BCC0217</strain>
        <strain evidence="15 16">R-17378</strain>
    </source>
</reference>
<evidence type="ECO:0000256" key="9">
    <source>
        <dbReference type="ARBA" id="ARBA00023012"/>
    </source>
</evidence>
<dbReference type="InterPro" id="IPR036097">
    <property type="entry name" value="HisK_dim/P_sf"/>
</dbReference>
<keyword evidence="8 11" id="KW-1133">Transmembrane helix</keyword>
<dbReference type="SUPFAM" id="SSF55874">
    <property type="entry name" value="ATPase domain of HSP90 chaperone/DNA topoisomerase II/histidine kinase"/>
    <property type="match status" value="1"/>
</dbReference>
<proteinExistence type="predicted"/>
<dbReference type="PANTHER" id="PTHR45436">
    <property type="entry name" value="SENSOR HISTIDINE KINASE YKOH"/>
    <property type="match status" value="1"/>
</dbReference>
<dbReference type="SUPFAM" id="SSF47384">
    <property type="entry name" value="Homodimeric domain of signal transducing histidine kinase"/>
    <property type="match status" value="1"/>
</dbReference>
<dbReference type="Gene3D" id="6.10.340.10">
    <property type="match status" value="1"/>
</dbReference>
<evidence type="ECO:0000256" key="3">
    <source>
        <dbReference type="ARBA" id="ARBA00012438"/>
    </source>
</evidence>
<dbReference type="SMART" id="SM00304">
    <property type="entry name" value="HAMP"/>
    <property type="match status" value="2"/>
</dbReference>
<sequence length="466" mass="51358">MQLTDLHRTTSFRLATLFLAMFGIVSLVLFAYLYVEITGFETERVDDWLVREHAAIVRDANADLAARFMHQSQFDPRQQRPFGLFDAQGKHVAGGYMGDRPPIPVFDKPFSMRLTVSGEHSVPGRCIATRLPDGRTAIQCQNTRELDHFDEELLHVLATAGLLMLLTGLVGAAFVGVGAVRRLDAVTRSIEEIVSGNLSQRLPVHTKHDDMGRLVHVVNGMLDEIERLMHEVKGVCDAIAHDLRTPLTRLLAGLERAQRRARSEADYRAAIDDTIAEAGSILHTFNAMLRISEIESHARQQNFSVVDLATVTNDVVEYYEPTAENKRITLDYRRVSDVSLELRGDRNLLFEALANLVDNAIKFAPDGGHVSIQPFRDSTGIGITIVDDGPGIAPDERQAVLQRFYRAETSRHTAGSGLGLSLAAAIATMHGMTLRFDDVDVGCSVTLHAPRVRAEPGRAPDSAAPV</sequence>
<dbReference type="CDD" id="cd00082">
    <property type="entry name" value="HisKA"/>
    <property type="match status" value="1"/>
</dbReference>
<dbReference type="Gene3D" id="3.30.565.10">
    <property type="entry name" value="Histidine kinase-like ATPase, C-terminal domain"/>
    <property type="match status" value="1"/>
</dbReference>
<dbReference type="GO" id="GO:0005886">
    <property type="term" value="C:plasma membrane"/>
    <property type="evidence" value="ECO:0007669"/>
    <property type="project" value="TreeGrafter"/>
</dbReference>
<evidence type="ECO:0000256" key="6">
    <source>
        <dbReference type="ARBA" id="ARBA00022692"/>
    </source>
</evidence>
<evidence type="ECO:0000256" key="7">
    <source>
        <dbReference type="ARBA" id="ARBA00022777"/>
    </source>
</evidence>
<evidence type="ECO:0000256" key="8">
    <source>
        <dbReference type="ARBA" id="ARBA00022989"/>
    </source>
</evidence>
<keyword evidence="6 11" id="KW-0812">Transmembrane</keyword>
<feature type="transmembrane region" description="Helical" evidence="11">
    <location>
        <begin position="12"/>
        <end position="35"/>
    </location>
</feature>
<dbReference type="InterPro" id="IPR036890">
    <property type="entry name" value="HATPase_C_sf"/>
</dbReference>
<dbReference type="SUPFAM" id="SSF158472">
    <property type="entry name" value="HAMP domain-like"/>
    <property type="match status" value="1"/>
</dbReference>
<accession>A0A6J5IUJ8</accession>
<evidence type="ECO:0000313" key="15">
    <source>
        <dbReference type="EMBL" id="VWC88166.1"/>
    </source>
</evidence>
<dbReference type="Gene3D" id="1.10.287.130">
    <property type="match status" value="1"/>
</dbReference>
<dbReference type="Proteomes" id="UP000494301">
    <property type="component" value="Unassembled WGS sequence"/>
</dbReference>
<evidence type="ECO:0000313" key="16">
    <source>
        <dbReference type="Proteomes" id="UP000494120"/>
    </source>
</evidence>
<dbReference type="InterPro" id="IPR005467">
    <property type="entry name" value="His_kinase_dom"/>
</dbReference>
<evidence type="ECO:0000259" key="13">
    <source>
        <dbReference type="PROSITE" id="PS50885"/>
    </source>
</evidence>
<name>A0A6J5IUJ8_9BURK</name>
<evidence type="ECO:0000313" key="17">
    <source>
        <dbReference type="Proteomes" id="UP000494301"/>
    </source>
</evidence>
<dbReference type="InterPro" id="IPR004358">
    <property type="entry name" value="Sig_transdc_His_kin-like_C"/>
</dbReference>
<dbReference type="SMART" id="SM00387">
    <property type="entry name" value="HATPase_c"/>
    <property type="match status" value="1"/>
</dbReference>
<dbReference type="Pfam" id="PF00512">
    <property type="entry name" value="HisKA"/>
    <property type="match status" value="1"/>
</dbReference>